<sequence>DGQRKRVVRRASKKFKKLKERVLQECHHNQGTGGHQGRARTYDKIAQSYYWLGLMEDIKQWVRCMDSCQHNDTIKTPVMHPIKVTEPWTIIGMDLMWPFPVTPQGNSYVLTMTDLFTKWVIAEPLKNKTAPEVAAVVLDKLFKFGAVERIITDQGREFVNQDTFKVLGVKQCVTSAYHPQSNGQDERTNQTIKRASSKYCNDKQNDWDKHLKGVLLYGVHNGDRKEGRKGGRLESNWTGPFVVKDITEKGLATLADKSGKILCQKTNLSQLKPFLRRNIKMDGEKLHISDHEYTKKTNRAVAGGDAVSAKFLLISEFS</sequence>
<dbReference type="InterPro" id="IPR012337">
    <property type="entry name" value="RNaseH-like_sf"/>
</dbReference>
<dbReference type="PANTHER" id="PTHR47266">
    <property type="entry name" value="ENDONUCLEASE-RELATED"/>
    <property type="match status" value="1"/>
</dbReference>
<dbReference type="Pfam" id="PF00665">
    <property type="entry name" value="rve"/>
    <property type="match status" value="1"/>
</dbReference>
<evidence type="ECO:0000313" key="2">
    <source>
        <dbReference type="Ensembl" id="ENSCCRP00020049678.1"/>
    </source>
</evidence>
<dbReference type="PROSITE" id="PS50994">
    <property type="entry name" value="INTEGRASE"/>
    <property type="match status" value="1"/>
</dbReference>
<dbReference type="InterPro" id="IPR001584">
    <property type="entry name" value="Integrase_cat-core"/>
</dbReference>
<dbReference type="Ensembl" id="ENSCCRT00020054140.1">
    <property type="protein sequence ID" value="ENSCCRP00020049678.1"/>
    <property type="gene ID" value="ENSCCRG00020021870.1"/>
</dbReference>
<proteinExistence type="predicted"/>
<organism evidence="2 3">
    <name type="scientific">Cyprinus carpio</name>
    <name type="common">Common carp</name>
    <dbReference type="NCBI Taxonomy" id="7962"/>
    <lineage>
        <taxon>Eukaryota</taxon>
        <taxon>Metazoa</taxon>
        <taxon>Chordata</taxon>
        <taxon>Craniata</taxon>
        <taxon>Vertebrata</taxon>
        <taxon>Euteleostomi</taxon>
        <taxon>Actinopterygii</taxon>
        <taxon>Neopterygii</taxon>
        <taxon>Teleostei</taxon>
        <taxon>Ostariophysi</taxon>
        <taxon>Cypriniformes</taxon>
        <taxon>Cyprinidae</taxon>
        <taxon>Cyprininae</taxon>
        <taxon>Cyprinus</taxon>
    </lineage>
</organism>
<evidence type="ECO:0000313" key="3">
    <source>
        <dbReference type="Proteomes" id="UP000694701"/>
    </source>
</evidence>
<dbReference type="Gene3D" id="3.30.420.10">
    <property type="entry name" value="Ribonuclease H-like superfamily/Ribonuclease H"/>
    <property type="match status" value="1"/>
</dbReference>
<feature type="domain" description="Integrase catalytic" evidence="1">
    <location>
        <begin position="83"/>
        <end position="194"/>
    </location>
</feature>
<dbReference type="InterPro" id="IPR041588">
    <property type="entry name" value="Integrase_H2C2"/>
</dbReference>
<dbReference type="Gene3D" id="1.10.340.70">
    <property type="match status" value="1"/>
</dbReference>
<evidence type="ECO:0000259" key="1">
    <source>
        <dbReference type="PROSITE" id="PS50994"/>
    </source>
</evidence>
<dbReference type="InterPro" id="IPR036397">
    <property type="entry name" value="RNaseH_sf"/>
</dbReference>
<dbReference type="AlphaFoldDB" id="A0A8C2F158"/>
<dbReference type="InterPro" id="IPR052160">
    <property type="entry name" value="Gypsy_RT_Integrase-like"/>
</dbReference>
<dbReference type="Pfam" id="PF17921">
    <property type="entry name" value="Integrase_H2C2"/>
    <property type="match status" value="1"/>
</dbReference>
<dbReference type="GO" id="GO:0003676">
    <property type="term" value="F:nucleic acid binding"/>
    <property type="evidence" value="ECO:0007669"/>
    <property type="project" value="InterPro"/>
</dbReference>
<accession>A0A8C2F158</accession>
<reference evidence="2" key="1">
    <citation type="submission" date="2025-08" db="UniProtKB">
        <authorList>
            <consortium name="Ensembl"/>
        </authorList>
    </citation>
    <scope>IDENTIFICATION</scope>
</reference>
<protein>
    <recommendedName>
        <fullName evidence="1">Integrase catalytic domain-containing protein</fullName>
    </recommendedName>
</protein>
<dbReference type="Proteomes" id="UP000694701">
    <property type="component" value="Unplaced"/>
</dbReference>
<name>A0A8C2F158_CYPCA</name>
<dbReference type="GO" id="GO:0015074">
    <property type="term" value="P:DNA integration"/>
    <property type="evidence" value="ECO:0007669"/>
    <property type="project" value="InterPro"/>
</dbReference>
<dbReference type="SUPFAM" id="SSF53098">
    <property type="entry name" value="Ribonuclease H-like"/>
    <property type="match status" value="1"/>
</dbReference>